<feature type="domain" description="HNH nuclease" evidence="1">
    <location>
        <begin position="78"/>
        <end position="103"/>
    </location>
</feature>
<dbReference type="InterPro" id="IPR003615">
    <property type="entry name" value="HNH_nuc"/>
</dbReference>
<keyword evidence="2" id="KW-0540">Nuclease</keyword>
<dbReference type="Gene3D" id="3.90.75.20">
    <property type="match status" value="1"/>
</dbReference>
<keyword evidence="2" id="KW-0255">Endonuclease</keyword>
<protein>
    <submittedName>
        <fullName evidence="2">Homing endonuclease</fullName>
    </submittedName>
</protein>
<dbReference type="EMBL" id="BK015447">
    <property type="protein sequence ID" value="DAE07209.1"/>
    <property type="molecule type" value="Genomic_DNA"/>
</dbReference>
<accession>A0A8S5PLB6</accession>
<evidence type="ECO:0000259" key="1">
    <source>
        <dbReference type="Pfam" id="PF13392"/>
    </source>
</evidence>
<reference evidence="2" key="1">
    <citation type="journal article" date="2021" name="Proc. Natl. Acad. Sci. U.S.A.">
        <title>A Catalog of Tens of Thousands of Viruses from Human Metagenomes Reveals Hidden Associations with Chronic Diseases.</title>
        <authorList>
            <person name="Tisza M.J."/>
            <person name="Buck C.B."/>
        </authorList>
    </citation>
    <scope>NUCLEOTIDE SEQUENCE</scope>
    <source>
        <strain evidence="2">CtOSJ35</strain>
    </source>
</reference>
<proteinExistence type="predicted"/>
<sequence>MKEFRKVPSLKFLYEISQDGILRNVKSKKETVFEPDKNGYYRCTIHNKSIADSPKHFLRHRLVAECWCNIPERLEDYPINKLQVNHIDGDKSNNNCKNLEWVLPFENVRHAVKNNLWYESEKFTEQKHEKKPIMCIETGVVFESSYKAAEWICETTGKSAKYFNMSNHIREVARGKKWKKTAYGYHWKFV</sequence>
<organism evidence="2">
    <name type="scientific">Siphoviridae sp. ctOSJ35</name>
    <dbReference type="NCBI Taxonomy" id="2825479"/>
    <lineage>
        <taxon>Viruses</taxon>
        <taxon>Duplodnaviria</taxon>
        <taxon>Heunggongvirae</taxon>
        <taxon>Uroviricota</taxon>
        <taxon>Caudoviricetes</taxon>
    </lineage>
</organism>
<dbReference type="SUPFAM" id="SSF54060">
    <property type="entry name" value="His-Me finger endonucleases"/>
    <property type="match status" value="1"/>
</dbReference>
<keyword evidence="2" id="KW-0378">Hydrolase</keyword>
<dbReference type="InterPro" id="IPR044925">
    <property type="entry name" value="His-Me_finger_sf"/>
</dbReference>
<dbReference type="GO" id="GO:0004519">
    <property type="term" value="F:endonuclease activity"/>
    <property type="evidence" value="ECO:0007669"/>
    <property type="project" value="UniProtKB-KW"/>
</dbReference>
<dbReference type="Pfam" id="PF13392">
    <property type="entry name" value="HNH_3"/>
    <property type="match status" value="1"/>
</dbReference>
<name>A0A8S5PLB6_9CAUD</name>
<evidence type="ECO:0000313" key="2">
    <source>
        <dbReference type="EMBL" id="DAE07209.1"/>
    </source>
</evidence>